<keyword evidence="6" id="KW-0472">Membrane</keyword>
<keyword evidence="4" id="KW-0443">Lipid metabolism</keyword>
<keyword evidence="5 8" id="KW-0012">Acyltransferase</keyword>
<dbReference type="OrthoDB" id="9803035at2"/>
<evidence type="ECO:0000256" key="1">
    <source>
        <dbReference type="ARBA" id="ARBA00005189"/>
    </source>
</evidence>
<evidence type="ECO:0000256" key="3">
    <source>
        <dbReference type="ARBA" id="ARBA00022679"/>
    </source>
</evidence>
<comment type="pathway">
    <text evidence="1">Lipid metabolism.</text>
</comment>
<evidence type="ECO:0000313" key="9">
    <source>
        <dbReference type="Proteomes" id="UP000217348"/>
    </source>
</evidence>
<dbReference type="Pfam" id="PF01553">
    <property type="entry name" value="Acyltransferase"/>
    <property type="match status" value="1"/>
</dbReference>
<keyword evidence="3 8" id="KW-0808">Transferase</keyword>
<proteinExistence type="predicted"/>
<dbReference type="AlphaFoldDB" id="A0A250FV38"/>
<accession>A0A250FV38</accession>
<dbReference type="PANTHER" id="PTHR10434">
    <property type="entry name" value="1-ACYL-SN-GLYCEROL-3-PHOSPHATE ACYLTRANSFERASE"/>
    <property type="match status" value="1"/>
</dbReference>
<dbReference type="CDD" id="cd07989">
    <property type="entry name" value="LPLAT_AGPAT-like"/>
    <property type="match status" value="1"/>
</dbReference>
<evidence type="ECO:0000256" key="4">
    <source>
        <dbReference type="ARBA" id="ARBA00023098"/>
    </source>
</evidence>
<feature type="domain" description="Phospholipid/glycerol acyltransferase" evidence="7">
    <location>
        <begin position="78"/>
        <end position="192"/>
    </location>
</feature>
<dbReference type="RefSeq" id="WP_095895352.1">
    <property type="nucleotide sequence ID" value="NZ_CP022387.1"/>
</dbReference>
<dbReference type="PANTHER" id="PTHR10434:SF64">
    <property type="entry name" value="1-ACYL-SN-GLYCEROL-3-PHOSPHATE ACYLTRANSFERASE-RELATED"/>
    <property type="match status" value="1"/>
</dbReference>
<protein>
    <submittedName>
        <fullName evidence="8">1-acyl-sn-glycerol-3-phosphate acyltransferase</fullName>
    </submittedName>
</protein>
<keyword evidence="2" id="KW-0444">Lipid biosynthesis</keyword>
<dbReference type="KEGG" id="csto:CGC58_04505"/>
<name>A0A250FV38_9FLAO</name>
<evidence type="ECO:0000313" key="8">
    <source>
        <dbReference type="EMBL" id="ATA89039.1"/>
    </source>
</evidence>
<dbReference type="InterPro" id="IPR002123">
    <property type="entry name" value="Plipid/glycerol_acylTrfase"/>
</dbReference>
<organism evidence="8 9">
    <name type="scientific">Capnocytophaga stomatis</name>
    <dbReference type="NCBI Taxonomy" id="1848904"/>
    <lineage>
        <taxon>Bacteria</taxon>
        <taxon>Pseudomonadati</taxon>
        <taxon>Bacteroidota</taxon>
        <taxon>Flavobacteriia</taxon>
        <taxon>Flavobacteriales</taxon>
        <taxon>Flavobacteriaceae</taxon>
        <taxon>Capnocytophaga</taxon>
    </lineage>
</organism>
<evidence type="ECO:0000256" key="2">
    <source>
        <dbReference type="ARBA" id="ARBA00022516"/>
    </source>
</evidence>
<dbReference type="GO" id="GO:0003841">
    <property type="term" value="F:1-acylglycerol-3-phosphate O-acyltransferase activity"/>
    <property type="evidence" value="ECO:0007669"/>
    <property type="project" value="TreeGrafter"/>
</dbReference>
<evidence type="ECO:0000259" key="7">
    <source>
        <dbReference type="SMART" id="SM00563"/>
    </source>
</evidence>
<evidence type="ECO:0000256" key="5">
    <source>
        <dbReference type="ARBA" id="ARBA00023315"/>
    </source>
</evidence>
<dbReference type="Proteomes" id="UP000217348">
    <property type="component" value="Chromosome"/>
</dbReference>
<sequence>MTFLKYAFWFIWKIWFYVLVTTIILLLAPVLFVFTLREKWYPQFYWVARNLWAKPILYGMGFYPEISKNQSIDENGSYVLVANHTSVTDVMLMYVCSKNPFVFVGKKELARTPVFGYFYKRFAILVDRSSAESRKQVYASAKKRLNSGLSICIFPEGGVPDESVMLDKFKDGAFSLAIDFQIPIVPMTFFDNKRLYPFRFFAGSPGKMRVKVHSFVPTKGLTFNDKNALKEDVRNTILQELQADAKSVNSF</sequence>
<dbReference type="EMBL" id="CP022387">
    <property type="protein sequence ID" value="ATA89039.1"/>
    <property type="molecule type" value="Genomic_DNA"/>
</dbReference>
<dbReference type="GO" id="GO:0006654">
    <property type="term" value="P:phosphatidic acid biosynthetic process"/>
    <property type="evidence" value="ECO:0007669"/>
    <property type="project" value="TreeGrafter"/>
</dbReference>
<keyword evidence="6" id="KW-0812">Transmembrane</keyword>
<keyword evidence="6" id="KW-1133">Transmembrane helix</keyword>
<gene>
    <name evidence="8" type="ORF">CGC58_04505</name>
</gene>
<reference evidence="9" key="1">
    <citation type="submission" date="2017-06" db="EMBL/GenBank/DDBJ databases">
        <title>Capnocytophaga spp. assemblies.</title>
        <authorList>
            <person name="Gulvik C.A."/>
        </authorList>
    </citation>
    <scope>NUCLEOTIDE SEQUENCE [LARGE SCALE GENOMIC DNA]</scope>
    <source>
        <strain evidence="9">H2177</strain>
    </source>
</reference>
<evidence type="ECO:0000256" key="6">
    <source>
        <dbReference type="SAM" id="Phobius"/>
    </source>
</evidence>
<dbReference type="SMART" id="SM00563">
    <property type="entry name" value="PlsC"/>
    <property type="match status" value="1"/>
</dbReference>
<feature type="transmembrane region" description="Helical" evidence="6">
    <location>
        <begin position="14"/>
        <end position="36"/>
    </location>
</feature>
<dbReference type="SUPFAM" id="SSF69593">
    <property type="entry name" value="Glycerol-3-phosphate (1)-acyltransferase"/>
    <property type="match status" value="1"/>
</dbReference>